<evidence type="ECO:0000259" key="2">
    <source>
        <dbReference type="Pfam" id="PF07969"/>
    </source>
</evidence>
<dbReference type="SUPFAM" id="SSF51556">
    <property type="entry name" value="Metallo-dependent hydrolases"/>
    <property type="match status" value="1"/>
</dbReference>
<dbReference type="PANTHER" id="PTHR22642:SF2">
    <property type="entry name" value="PROTEIN LONG AFTER FAR-RED 3"/>
    <property type="match status" value="1"/>
</dbReference>
<feature type="signal peptide" evidence="1">
    <location>
        <begin position="1"/>
        <end position="20"/>
    </location>
</feature>
<dbReference type="Proteomes" id="UP000030907">
    <property type="component" value="Chromosome"/>
</dbReference>
<dbReference type="InterPro" id="IPR032466">
    <property type="entry name" value="Metal_Hydrolase"/>
</dbReference>
<keyword evidence="1" id="KW-0732">Signal</keyword>
<dbReference type="KEGG" id="sphk:SKP52_14395"/>
<protein>
    <submittedName>
        <fullName evidence="3">Metal-dependent hydrolase</fullName>
    </submittedName>
</protein>
<dbReference type="PANTHER" id="PTHR22642">
    <property type="entry name" value="IMIDAZOLONEPROPIONASE"/>
    <property type="match status" value="1"/>
</dbReference>
<proteinExistence type="predicted"/>
<gene>
    <name evidence="3" type="ORF">SKP52_14395</name>
</gene>
<feature type="domain" description="Amidohydrolase 3" evidence="2">
    <location>
        <begin position="82"/>
        <end position="570"/>
    </location>
</feature>
<dbReference type="Pfam" id="PF07969">
    <property type="entry name" value="Amidohydro_3"/>
    <property type="match status" value="1"/>
</dbReference>
<dbReference type="SUPFAM" id="SSF51338">
    <property type="entry name" value="Composite domain of metallo-dependent hydrolases"/>
    <property type="match status" value="1"/>
</dbReference>
<evidence type="ECO:0000313" key="3">
    <source>
        <dbReference type="EMBL" id="AJA09763.1"/>
    </source>
</evidence>
<dbReference type="InterPro" id="IPR013108">
    <property type="entry name" value="Amidohydro_3"/>
</dbReference>
<dbReference type="STRING" id="1515612.SKP52_14395"/>
<keyword evidence="3" id="KW-0378">Hydrolase</keyword>
<evidence type="ECO:0000313" key="4">
    <source>
        <dbReference type="Proteomes" id="UP000030907"/>
    </source>
</evidence>
<dbReference type="InterPro" id="IPR011059">
    <property type="entry name" value="Metal-dep_hydrolase_composite"/>
</dbReference>
<evidence type="ECO:0000256" key="1">
    <source>
        <dbReference type="SAM" id="SignalP"/>
    </source>
</evidence>
<dbReference type="CDD" id="cd01300">
    <property type="entry name" value="YtcJ_like"/>
    <property type="match status" value="1"/>
</dbReference>
<feature type="chain" id="PRO_5002042577" evidence="1">
    <location>
        <begin position="21"/>
        <end position="573"/>
    </location>
</feature>
<dbReference type="HOGENOM" id="CLU_009942_2_0_5"/>
<dbReference type="Gene3D" id="2.30.40.10">
    <property type="entry name" value="Urease, subunit C, domain 1"/>
    <property type="match status" value="1"/>
</dbReference>
<dbReference type="Gene3D" id="3.20.20.140">
    <property type="entry name" value="Metal-dependent hydrolases"/>
    <property type="match status" value="1"/>
</dbReference>
<reference evidence="3 4" key="1">
    <citation type="journal article" date="2015" name="Int. J. Syst. Evol. Microbiol.">
        <title>Description of Sphingopyxis fribergensis sp. nov. - a soil bacterium with the ability to degrade styrene and phenylacetic acid.</title>
        <authorList>
            <person name="Oelschlagel M."/>
            <person name="Ruckert C."/>
            <person name="Kalinowski J."/>
            <person name="Schmidt G."/>
            <person name="Schlomann M."/>
            <person name="Tischler D."/>
        </authorList>
    </citation>
    <scope>NUCLEOTIDE SEQUENCE [LARGE SCALE GENOMIC DNA]</scope>
    <source>
        <strain evidence="3 4">Kp5.2</strain>
    </source>
</reference>
<dbReference type="InterPro" id="IPR033932">
    <property type="entry name" value="YtcJ-like"/>
</dbReference>
<name>A0A0A7PKM5_9SPHN</name>
<dbReference type="Gene3D" id="3.10.310.70">
    <property type="match status" value="1"/>
</dbReference>
<keyword evidence="4" id="KW-1185">Reference proteome</keyword>
<dbReference type="GO" id="GO:0016810">
    <property type="term" value="F:hydrolase activity, acting on carbon-nitrogen (but not peptide) bonds"/>
    <property type="evidence" value="ECO:0007669"/>
    <property type="project" value="InterPro"/>
</dbReference>
<sequence>MFRVHTAFRSMFLASAVALAGCASVPTEEAGPSTIIRGGPILTMEGDQPAYVEAVVVDGGKIVFAGSDAEAMARKGTNTVVKDLGGKALLPGFIDPHSHFIDSLALADRVNVSGPPVGPASNPDEIVAALQEGAAAKSLKPGELLLGWGYDENLMPKGQVLSREILDKAFPDNPVGVIHVSMHGAVINSKAMELYGYKDGMPTPAGGVILRRPGTQELQGLVMEAGYLPMHAKLPSPNEEQEMAAARSGQLLYAAAGVTTAQEGATTQPMLQQLQRVASNDGLIIDVIAYPFIVDLESILKSNPPSTFGKYNQRLKIGGCKVTVDGSPQGKTAWFTTPYLTGGPGGEKDWKGEPSIPLDAIGAMVKTCYDNDLQVLMHGNGDAAIDFIIATHQEMAGADIAKDRRTTCIHCQFIRPDQIAAFAKMKIIPSLFTDHTFFFGDTHVANRGPKQSSFISPMKAAIDAGLRPTNHTDAFVVPIDQLMTVWTAVNRQLRSGGTLGADQRITAYQALQAITINAAYQYREEASKGSIAVGKRADLVILSADPTKVAPEAIKDIKVIETLKDGKTIYSQP</sequence>
<dbReference type="PROSITE" id="PS51257">
    <property type="entry name" value="PROKAR_LIPOPROTEIN"/>
    <property type="match status" value="1"/>
</dbReference>
<accession>A0A0A7PKM5</accession>
<dbReference type="EMBL" id="CP009122">
    <property type="protein sequence ID" value="AJA09763.1"/>
    <property type="molecule type" value="Genomic_DNA"/>
</dbReference>
<dbReference type="AlphaFoldDB" id="A0A0A7PKM5"/>
<organism evidence="3 4">
    <name type="scientific">Sphingopyxis fribergensis</name>
    <dbReference type="NCBI Taxonomy" id="1515612"/>
    <lineage>
        <taxon>Bacteria</taxon>
        <taxon>Pseudomonadati</taxon>
        <taxon>Pseudomonadota</taxon>
        <taxon>Alphaproteobacteria</taxon>
        <taxon>Sphingomonadales</taxon>
        <taxon>Sphingomonadaceae</taxon>
        <taxon>Sphingopyxis</taxon>
    </lineage>
</organism>